<dbReference type="STRING" id="504805.SAMN05421505_10867"/>
<dbReference type="InterPro" id="IPR029060">
    <property type="entry name" value="PIN-like_dom_sf"/>
</dbReference>
<dbReference type="CDD" id="cd09874">
    <property type="entry name" value="PIN_MT3492-like"/>
    <property type="match status" value="1"/>
</dbReference>
<dbReference type="GO" id="GO:0016787">
    <property type="term" value="F:hydrolase activity"/>
    <property type="evidence" value="ECO:0007669"/>
    <property type="project" value="UniProtKB-KW"/>
</dbReference>
<evidence type="ECO:0000313" key="8">
    <source>
        <dbReference type="EMBL" id="SDG80027.1"/>
    </source>
</evidence>
<dbReference type="EMBL" id="FNCN01000008">
    <property type="protein sequence ID" value="SDG80027.1"/>
    <property type="molecule type" value="Genomic_DNA"/>
</dbReference>
<evidence type="ECO:0000259" key="7">
    <source>
        <dbReference type="Pfam" id="PF01850"/>
    </source>
</evidence>
<keyword evidence="6" id="KW-0800">Toxin</keyword>
<evidence type="ECO:0000256" key="5">
    <source>
        <dbReference type="ARBA" id="ARBA00022842"/>
    </source>
</evidence>
<comment type="function">
    <text evidence="6">Toxic component of a toxin-antitoxin (TA) system. An RNase.</text>
</comment>
<evidence type="ECO:0000256" key="6">
    <source>
        <dbReference type="HAMAP-Rule" id="MF_00265"/>
    </source>
</evidence>
<feature type="domain" description="PIN" evidence="7">
    <location>
        <begin position="2"/>
        <end position="123"/>
    </location>
</feature>
<dbReference type="InterPro" id="IPR022907">
    <property type="entry name" value="VapC_family"/>
</dbReference>
<proteinExistence type="inferred from homology"/>
<name>A0A1G7X791_9ACTN</name>
<gene>
    <name evidence="6" type="primary">vapC</name>
    <name evidence="8" type="ORF">SAMN05421505_10867</name>
</gene>
<dbReference type="HAMAP" id="MF_00265">
    <property type="entry name" value="VapC_Nob1"/>
    <property type="match status" value="1"/>
</dbReference>
<dbReference type="AlphaFoldDB" id="A0A1G7X791"/>
<protein>
    <recommendedName>
        <fullName evidence="6">Ribonuclease VapC</fullName>
        <shortName evidence="6">RNase VapC</shortName>
        <ecNumber evidence="6">3.1.-.-</ecNumber>
    </recommendedName>
    <alternativeName>
        <fullName evidence="6">Toxin VapC</fullName>
    </alternativeName>
</protein>
<keyword evidence="3 6" id="KW-0479">Metal-binding</keyword>
<evidence type="ECO:0000256" key="4">
    <source>
        <dbReference type="ARBA" id="ARBA00022801"/>
    </source>
</evidence>
<feature type="binding site" evidence="6">
    <location>
        <position position="95"/>
    </location>
    <ligand>
        <name>Mg(2+)</name>
        <dbReference type="ChEBI" id="CHEBI:18420"/>
    </ligand>
</feature>
<keyword evidence="5 6" id="KW-0460">Magnesium</keyword>
<keyword evidence="9" id="KW-1185">Reference proteome</keyword>
<evidence type="ECO:0000313" key="9">
    <source>
        <dbReference type="Proteomes" id="UP000198923"/>
    </source>
</evidence>
<dbReference type="InterPro" id="IPR002716">
    <property type="entry name" value="PIN_dom"/>
</dbReference>
<dbReference type="Proteomes" id="UP000198923">
    <property type="component" value="Unassembled WGS sequence"/>
</dbReference>
<dbReference type="SUPFAM" id="SSF88723">
    <property type="entry name" value="PIN domain-like"/>
    <property type="match status" value="1"/>
</dbReference>
<comment type="similarity">
    <text evidence="6">Belongs to the PINc/VapC protein family.</text>
</comment>
<feature type="binding site" evidence="6">
    <location>
        <position position="5"/>
    </location>
    <ligand>
        <name>Mg(2+)</name>
        <dbReference type="ChEBI" id="CHEBI:18420"/>
    </ligand>
</feature>
<dbReference type="GO" id="GO:0000287">
    <property type="term" value="F:magnesium ion binding"/>
    <property type="evidence" value="ECO:0007669"/>
    <property type="project" value="UniProtKB-UniRule"/>
</dbReference>
<dbReference type="GO" id="GO:0004540">
    <property type="term" value="F:RNA nuclease activity"/>
    <property type="evidence" value="ECO:0007669"/>
    <property type="project" value="InterPro"/>
</dbReference>
<keyword evidence="1 6" id="KW-1277">Toxin-antitoxin system</keyword>
<evidence type="ECO:0000256" key="2">
    <source>
        <dbReference type="ARBA" id="ARBA00022722"/>
    </source>
</evidence>
<organism evidence="8 9">
    <name type="scientific">Sinosporangium album</name>
    <dbReference type="NCBI Taxonomy" id="504805"/>
    <lineage>
        <taxon>Bacteria</taxon>
        <taxon>Bacillati</taxon>
        <taxon>Actinomycetota</taxon>
        <taxon>Actinomycetes</taxon>
        <taxon>Streptosporangiales</taxon>
        <taxon>Streptosporangiaceae</taxon>
        <taxon>Sinosporangium</taxon>
    </lineage>
</organism>
<reference evidence="8 9" key="1">
    <citation type="submission" date="2016-10" db="EMBL/GenBank/DDBJ databases">
        <authorList>
            <person name="de Groot N.N."/>
        </authorList>
    </citation>
    <scope>NUCLEOTIDE SEQUENCE [LARGE SCALE GENOMIC DNA]</scope>
    <source>
        <strain evidence="8 9">CPCC 201354</strain>
    </source>
</reference>
<keyword evidence="4 6" id="KW-0378">Hydrolase</keyword>
<comment type="cofactor">
    <cofactor evidence="6">
        <name>Mg(2+)</name>
        <dbReference type="ChEBI" id="CHEBI:18420"/>
    </cofactor>
</comment>
<dbReference type="OrthoDB" id="4750219at2"/>
<sequence length="134" mass="15027">MIYLDSCALIKLLRVEPETRALRLWLAERSEAGLVTSALSRVEVLRTLHRHLPHVDALTRAAVNRLFAAVDVYDITEEILDRAAAYPHPHLRTLDAMHLATAEELRSELIAVVTYDKRLIDVATEAGLTVSHPN</sequence>
<evidence type="ECO:0000256" key="3">
    <source>
        <dbReference type="ARBA" id="ARBA00022723"/>
    </source>
</evidence>
<accession>A0A1G7X791</accession>
<dbReference type="RefSeq" id="WP_093170170.1">
    <property type="nucleotide sequence ID" value="NZ_FNCN01000008.1"/>
</dbReference>
<dbReference type="Gene3D" id="3.40.50.1010">
    <property type="entry name" value="5'-nuclease"/>
    <property type="match status" value="1"/>
</dbReference>
<keyword evidence="2 6" id="KW-0540">Nuclease</keyword>
<dbReference type="EC" id="3.1.-.-" evidence="6"/>
<dbReference type="Pfam" id="PF01850">
    <property type="entry name" value="PIN"/>
    <property type="match status" value="1"/>
</dbReference>
<dbReference type="GO" id="GO:0090729">
    <property type="term" value="F:toxin activity"/>
    <property type="evidence" value="ECO:0007669"/>
    <property type="project" value="UniProtKB-KW"/>
</dbReference>
<evidence type="ECO:0000256" key="1">
    <source>
        <dbReference type="ARBA" id="ARBA00022649"/>
    </source>
</evidence>